<proteinExistence type="predicted"/>
<accession>A0ABT1MVD2</accession>
<reference evidence="1 2" key="1">
    <citation type="submission" date="2022-07" db="EMBL/GenBank/DDBJ databases">
        <title>Photobacterium pectinilyticum sp. nov., a marine bacterium isolated from surface seawater of Qingdao offshore.</title>
        <authorList>
            <person name="Wang X."/>
        </authorList>
    </citation>
    <scope>NUCLEOTIDE SEQUENCE [LARGE SCALE GENOMIC DNA]</scope>
    <source>
        <strain evidence="1 2">ZSDE20</strain>
    </source>
</reference>
<dbReference type="RefSeq" id="WP_255040036.1">
    <property type="nucleotide sequence ID" value="NZ_JANEYT010000001.1"/>
</dbReference>
<comment type="caution">
    <text evidence="1">The sequence shown here is derived from an EMBL/GenBank/DDBJ whole genome shotgun (WGS) entry which is preliminary data.</text>
</comment>
<evidence type="ECO:0000313" key="2">
    <source>
        <dbReference type="Proteomes" id="UP001524460"/>
    </source>
</evidence>
<dbReference type="EMBL" id="JANEYT010000001">
    <property type="protein sequence ID" value="MCQ1056448.1"/>
    <property type="molecule type" value="Genomic_DNA"/>
</dbReference>
<name>A0ABT1MVD2_9GAMM</name>
<evidence type="ECO:0000313" key="1">
    <source>
        <dbReference type="EMBL" id="MCQ1056448.1"/>
    </source>
</evidence>
<dbReference type="Proteomes" id="UP001524460">
    <property type="component" value="Unassembled WGS sequence"/>
</dbReference>
<protein>
    <recommendedName>
        <fullName evidence="3">Lipoprotein</fullName>
    </recommendedName>
</protein>
<gene>
    <name evidence="1" type="ORF">NHN17_00005</name>
</gene>
<keyword evidence="2" id="KW-1185">Reference proteome</keyword>
<evidence type="ECO:0008006" key="3">
    <source>
        <dbReference type="Google" id="ProtNLM"/>
    </source>
</evidence>
<organism evidence="1 2">
    <name type="scientific">Photobacterium pectinilyticum</name>
    <dbReference type="NCBI Taxonomy" id="2906793"/>
    <lineage>
        <taxon>Bacteria</taxon>
        <taxon>Pseudomonadati</taxon>
        <taxon>Pseudomonadota</taxon>
        <taxon>Gammaproteobacteria</taxon>
        <taxon>Vibrionales</taxon>
        <taxon>Vibrionaceae</taxon>
        <taxon>Photobacterium</taxon>
    </lineage>
</organism>
<sequence length="332" mass="37551">MNKSLIAIAAASTILTGCVSVKNHDDLLYSNQFSHTHSESHSDAMNIMMKAYNIEPKNPNNLDEFTGDYHSRLARRSNVTSGTFTAMSLLSGASLGSSLLSGFATTVDDKMVRNVKNPSVIRIIPLEDGFDLNEVKNQNNIDVLNAMENSLESLGYPTKHYQHTFEHSTSGFIGRFNENADFFVRTDLDKCEQIHSKLSTGSFTIMDTVRNNRDRELFNSCAIFVSDRASRLVQSYDVDTNQSKLSYVWTSLNYFEVFSAWQFEVFNSLAMDDNSYFYTPSFYWIDSRNSWAQVDEDTMNRAIEHGMISPTPRLKVLDGTNTKLPFSLDDEA</sequence>
<dbReference type="PROSITE" id="PS51257">
    <property type="entry name" value="PROKAR_LIPOPROTEIN"/>
    <property type="match status" value="1"/>
</dbReference>